<reference evidence="2 3" key="1">
    <citation type="submission" date="2020-10" db="EMBL/GenBank/DDBJ databases">
        <title>Sequencing the genomes of 1000 actinobacteria strains.</title>
        <authorList>
            <person name="Klenk H.-P."/>
        </authorList>
    </citation>
    <scope>NUCLEOTIDE SEQUENCE [LARGE SCALE GENOMIC DNA]</scope>
    <source>
        <strain evidence="2 3">DSM 46744</strain>
    </source>
</reference>
<keyword evidence="3" id="KW-1185">Reference proteome</keyword>
<sequence length="132" mass="14813">MPSRCCEDPRPDLILSLEGDPSGHFWVGACRSCRGALIQRHSFDDWDPSAHEEWSMYWWWRMDEADTAAFREAIAACPAPLDETCGCPVHAGLRAAKPRPLPPSTETPYDAAEVPRTRFTAGPDGRVRWSEV</sequence>
<dbReference type="Proteomes" id="UP000627838">
    <property type="component" value="Unassembled WGS sequence"/>
</dbReference>
<organism evidence="2 3">
    <name type="scientific">Actinomadura algeriensis</name>
    <dbReference type="NCBI Taxonomy" id="1679523"/>
    <lineage>
        <taxon>Bacteria</taxon>
        <taxon>Bacillati</taxon>
        <taxon>Actinomycetota</taxon>
        <taxon>Actinomycetes</taxon>
        <taxon>Streptosporangiales</taxon>
        <taxon>Thermomonosporaceae</taxon>
        <taxon>Actinomadura</taxon>
    </lineage>
</organism>
<proteinExistence type="predicted"/>
<name>A0ABR9JXK9_9ACTN</name>
<dbReference type="EMBL" id="JADBDZ010000001">
    <property type="protein sequence ID" value="MBE1535310.1"/>
    <property type="molecule type" value="Genomic_DNA"/>
</dbReference>
<dbReference type="RefSeq" id="WP_192761540.1">
    <property type="nucleotide sequence ID" value="NZ_JADBDZ010000001.1"/>
</dbReference>
<evidence type="ECO:0000256" key="1">
    <source>
        <dbReference type="SAM" id="MobiDB-lite"/>
    </source>
</evidence>
<gene>
    <name evidence="2" type="ORF">H4W34_005143</name>
</gene>
<protein>
    <submittedName>
        <fullName evidence="2">Uncharacterized protein</fullName>
    </submittedName>
</protein>
<evidence type="ECO:0000313" key="3">
    <source>
        <dbReference type="Proteomes" id="UP000627838"/>
    </source>
</evidence>
<feature type="region of interest" description="Disordered" evidence="1">
    <location>
        <begin position="96"/>
        <end position="132"/>
    </location>
</feature>
<comment type="caution">
    <text evidence="2">The sequence shown here is derived from an EMBL/GenBank/DDBJ whole genome shotgun (WGS) entry which is preliminary data.</text>
</comment>
<accession>A0ABR9JXK9</accession>
<evidence type="ECO:0000313" key="2">
    <source>
        <dbReference type="EMBL" id="MBE1535310.1"/>
    </source>
</evidence>